<evidence type="ECO:0000313" key="4">
    <source>
        <dbReference type="EMBL" id="KAK5780577.1"/>
    </source>
</evidence>
<dbReference type="InterPro" id="IPR016024">
    <property type="entry name" value="ARM-type_fold"/>
</dbReference>
<dbReference type="PANTHER" id="PTHR13347:SF1">
    <property type="entry name" value="HEAT REPEAT-CONTAINING PROTEIN 3"/>
    <property type="match status" value="1"/>
</dbReference>
<dbReference type="GO" id="GO:0051082">
    <property type="term" value="F:unfolded protein binding"/>
    <property type="evidence" value="ECO:0007669"/>
    <property type="project" value="TreeGrafter"/>
</dbReference>
<dbReference type="Gene3D" id="1.25.10.10">
    <property type="entry name" value="Leucine-rich Repeat Variant"/>
    <property type="match status" value="1"/>
</dbReference>
<dbReference type="Proteomes" id="UP001306508">
    <property type="component" value="Unassembled WGS sequence"/>
</dbReference>
<evidence type="ECO:0000313" key="5">
    <source>
        <dbReference type="Proteomes" id="UP001306508"/>
    </source>
</evidence>
<dbReference type="InterPro" id="IPR052616">
    <property type="entry name" value="SYO1-like"/>
</dbReference>
<evidence type="ECO:0000256" key="2">
    <source>
        <dbReference type="SAM" id="MobiDB-lite"/>
    </source>
</evidence>
<evidence type="ECO:0000256" key="1">
    <source>
        <dbReference type="ARBA" id="ARBA00049983"/>
    </source>
</evidence>
<organism evidence="4 5">
    <name type="scientific">Arxiozyma heterogenica</name>
    <dbReference type="NCBI Taxonomy" id="278026"/>
    <lineage>
        <taxon>Eukaryota</taxon>
        <taxon>Fungi</taxon>
        <taxon>Dikarya</taxon>
        <taxon>Ascomycota</taxon>
        <taxon>Saccharomycotina</taxon>
        <taxon>Saccharomycetes</taxon>
        <taxon>Saccharomycetales</taxon>
        <taxon>Saccharomycetaceae</taxon>
        <taxon>Arxiozyma</taxon>
    </lineage>
</organism>
<dbReference type="CDD" id="cd13394">
    <property type="entry name" value="Syo1_like"/>
    <property type="match status" value="1"/>
</dbReference>
<accession>A0AAN7WRG9</accession>
<comment type="caution">
    <text evidence="4">The sequence shown here is derived from an EMBL/GenBank/DDBJ whole genome shotgun (WGS) entry which is preliminary data.</text>
</comment>
<dbReference type="PANTHER" id="PTHR13347">
    <property type="entry name" value="HEAT REPEAT-CONTAINING PROTEIN 3"/>
    <property type="match status" value="1"/>
</dbReference>
<gene>
    <name evidence="4" type="ORF">RI543_001699</name>
</gene>
<dbReference type="GO" id="GO:0006606">
    <property type="term" value="P:protein import into nucleus"/>
    <property type="evidence" value="ECO:0007669"/>
    <property type="project" value="TreeGrafter"/>
</dbReference>
<feature type="compositionally biased region" description="Basic residues" evidence="2">
    <location>
        <begin position="1"/>
        <end position="12"/>
    </location>
</feature>
<name>A0AAN7WRG9_9SACH</name>
<dbReference type="SUPFAM" id="SSF48371">
    <property type="entry name" value="ARM repeat"/>
    <property type="match status" value="1"/>
</dbReference>
<dbReference type="GO" id="GO:0042273">
    <property type="term" value="P:ribosomal large subunit biogenesis"/>
    <property type="evidence" value="ECO:0007669"/>
    <property type="project" value="TreeGrafter"/>
</dbReference>
<dbReference type="InterPro" id="IPR011989">
    <property type="entry name" value="ARM-like"/>
</dbReference>
<dbReference type="InterPro" id="IPR057990">
    <property type="entry name" value="TPR_SYO1"/>
</dbReference>
<evidence type="ECO:0000259" key="3">
    <source>
        <dbReference type="Pfam" id="PF25567"/>
    </source>
</evidence>
<protein>
    <recommendedName>
        <fullName evidence="3">SYO1-like TPR repeats domain-containing protein</fullName>
    </recommendedName>
</protein>
<comment type="similarity">
    <text evidence="1">Belongs to the nuclear import and ribosome assembly adapter family.</text>
</comment>
<feature type="region of interest" description="Disordered" evidence="2">
    <location>
        <begin position="1"/>
        <end position="27"/>
    </location>
</feature>
<sequence>MGKSKKRSRVSRNRLNPLNKDGNKTDLSKKDASLVARKIEPLIKQLQSAVPNDRNIALSSISVLCEDPHMRHLLLKEKLIQIILNNLLNDNNMDIVIEAVGLLRNLTLEEGYDLAIHLWRNQIWTAIKDGLNKIVQSLDLMVKSKMESGSERERKDISKHTKRLLFDYSDNLISLIVALSNGADQILNEILQDDQLHEILYTFVKFIEYGFNKLPCHLQNTLLDFIYDFSSESLDFIDSVMAFEPIAILLSSLDKLEINNELTQILIQGIKLQFLDGVIDEQITSTNCNEIVIKVISSIKHINLDQMKKGLYSDVVLSNNDNGNSDGTIDSNLVTANTQKLKEYTKAKQESMMQLQAIEVGIDVITGIIEIIASSDIKLNQELTQSIHELIPQFLFVLLKEFPDRVLIAWNNLLWLYVTLDEPIESDILKQLWNEITNQTDTLTQEDMIIKIGKMSVIWVILKLCGILGYIDLLQEWLIWNNLGFVSKIKEEYLLNDDIEYRTKCCGIMITIASYQGQSIEINKFVSEFLLEKMVSLETPPELLIDMIYAMFEIYGDRDYDYDEIVFVQGGYLDILREKVQPHLRNVFKMVDKNKTPELKERCTKCYNTLDSFLHYKANERR</sequence>
<reference evidence="5" key="1">
    <citation type="submission" date="2023-07" db="EMBL/GenBank/DDBJ databases">
        <title>A draft genome of Kazachstania heterogenica Y-27499.</title>
        <authorList>
            <person name="Donic C."/>
            <person name="Kralova J.S."/>
            <person name="Fidel L."/>
            <person name="Ben-Dor S."/>
            <person name="Jung S."/>
        </authorList>
    </citation>
    <scope>NUCLEOTIDE SEQUENCE [LARGE SCALE GENOMIC DNA]</scope>
    <source>
        <strain evidence="5">Y27499</strain>
    </source>
</reference>
<dbReference type="Pfam" id="PF25567">
    <property type="entry name" value="TPR_SYO1"/>
    <property type="match status" value="1"/>
</dbReference>
<keyword evidence="5" id="KW-1185">Reference proteome</keyword>
<dbReference type="AlphaFoldDB" id="A0AAN7WRG9"/>
<dbReference type="EMBL" id="JAWIZZ010000040">
    <property type="protein sequence ID" value="KAK5780577.1"/>
    <property type="molecule type" value="Genomic_DNA"/>
</dbReference>
<feature type="domain" description="SYO1-like TPR repeats" evidence="3">
    <location>
        <begin position="407"/>
        <end position="620"/>
    </location>
</feature>
<proteinExistence type="inferred from homology"/>